<name>A0A3B3IP01_ORYLA</name>
<evidence type="ECO:0000313" key="10">
    <source>
        <dbReference type="Ensembl" id="ENSORLP00000045676.1"/>
    </source>
</evidence>
<dbReference type="GO" id="GO:0005634">
    <property type="term" value="C:nucleus"/>
    <property type="evidence" value="ECO:0007669"/>
    <property type="project" value="UniProtKB-SubCell"/>
</dbReference>
<proteinExistence type="inferred from homology"/>
<dbReference type="InterPro" id="IPR002589">
    <property type="entry name" value="Macro_dom"/>
</dbReference>
<keyword evidence="11" id="KW-1185">Reference proteome</keyword>
<evidence type="ECO:0000256" key="6">
    <source>
        <dbReference type="ARBA" id="ARBA00024347"/>
    </source>
</evidence>
<dbReference type="Gene3D" id="3.90.228.10">
    <property type="match status" value="1"/>
</dbReference>
<keyword evidence="2 7" id="KW-0328">Glycosyltransferase</keyword>
<evidence type="ECO:0000256" key="2">
    <source>
        <dbReference type="ARBA" id="ARBA00022676"/>
    </source>
</evidence>
<dbReference type="AlphaFoldDB" id="A0A3B3IP01"/>
<comment type="similarity">
    <text evidence="6">Belongs to the ARTD/PARP family.</text>
</comment>
<reference evidence="10" key="2">
    <citation type="submission" date="2025-08" db="UniProtKB">
        <authorList>
            <consortium name="Ensembl"/>
        </authorList>
    </citation>
    <scope>IDENTIFICATION</scope>
    <source>
        <strain evidence="10">Hd-rR</strain>
    </source>
</reference>
<dbReference type="Pfam" id="PF00644">
    <property type="entry name" value="PARP"/>
    <property type="match status" value="1"/>
</dbReference>
<dbReference type="PANTHER" id="PTHR14453">
    <property type="entry name" value="PARP/ZINC FINGER CCCH TYPE DOMAIN CONTAINING PROTEIN"/>
    <property type="match status" value="1"/>
</dbReference>
<evidence type="ECO:0000256" key="7">
    <source>
        <dbReference type="RuleBase" id="RU362114"/>
    </source>
</evidence>
<feature type="domain" description="PARP catalytic" evidence="8">
    <location>
        <begin position="156"/>
        <end position="346"/>
    </location>
</feature>
<dbReference type="CDD" id="cd01439">
    <property type="entry name" value="TCCD_inducible_PARP_like"/>
    <property type="match status" value="1"/>
</dbReference>
<reference evidence="10 11" key="1">
    <citation type="journal article" date="2007" name="Nature">
        <title>The medaka draft genome and insights into vertebrate genome evolution.</title>
        <authorList>
            <person name="Kasahara M."/>
            <person name="Naruse K."/>
            <person name="Sasaki S."/>
            <person name="Nakatani Y."/>
            <person name="Qu W."/>
            <person name="Ahsan B."/>
            <person name="Yamada T."/>
            <person name="Nagayasu Y."/>
            <person name="Doi K."/>
            <person name="Kasai Y."/>
            <person name="Jindo T."/>
            <person name="Kobayashi D."/>
            <person name="Shimada A."/>
            <person name="Toyoda A."/>
            <person name="Kuroki Y."/>
            <person name="Fujiyama A."/>
            <person name="Sasaki T."/>
            <person name="Shimizu A."/>
            <person name="Asakawa S."/>
            <person name="Shimizu N."/>
            <person name="Hashimoto S."/>
            <person name="Yang J."/>
            <person name="Lee Y."/>
            <person name="Matsushima K."/>
            <person name="Sugano S."/>
            <person name="Sakaizumi M."/>
            <person name="Narita T."/>
            <person name="Ohishi K."/>
            <person name="Haga S."/>
            <person name="Ohta F."/>
            <person name="Nomoto H."/>
            <person name="Nogata K."/>
            <person name="Morishita T."/>
            <person name="Endo T."/>
            <person name="Shin-I T."/>
            <person name="Takeda H."/>
            <person name="Morishita S."/>
            <person name="Kohara Y."/>
        </authorList>
    </citation>
    <scope>NUCLEOTIDE SEQUENCE [LARGE SCALE GENOMIC DNA]</scope>
    <source>
        <strain evidence="10 11">Hd-rR</strain>
    </source>
</reference>
<dbReference type="GO" id="GO:0003950">
    <property type="term" value="F:NAD+ poly-ADP-ribosyltransferase activity"/>
    <property type="evidence" value="ECO:0007669"/>
    <property type="project" value="UniProtKB-UniRule"/>
</dbReference>
<dbReference type="SUPFAM" id="SSF52949">
    <property type="entry name" value="Macro domain-like"/>
    <property type="match status" value="1"/>
</dbReference>
<evidence type="ECO:0000256" key="1">
    <source>
        <dbReference type="ARBA" id="ARBA00004123"/>
    </source>
</evidence>
<evidence type="ECO:0000256" key="3">
    <source>
        <dbReference type="ARBA" id="ARBA00022679"/>
    </source>
</evidence>
<dbReference type="Proteomes" id="UP000001038">
    <property type="component" value="Chromosome 9"/>
</dbReference>
<gene>
    <name evidence="10" type="primary">LOC101170686</name>
</gene>
<dbReference type="GeneTree" id="ENSGT00940000165390"/>
<dbReference type="InterPro" id="IPR043472">
    <property type="entry name" value="Macro_dom-like"/>
</dbReference>
<dbReference type="SUPFAM" id="SSF56399">
    <property type="entry name" value="ADP-ribosylation"/>
    <property type="match status" value="1"/>
</dbReference>
<sequence length="346" mass="37962">FVSNQARLQFALTFLRSGSSSFSVVSSPSLGVYHMQLGQLTLEVSSGDITKESCDAIVNSTNSTFDLNTGVSKAILSSAGPTVQRECAQIVASPGYQPGGMIMTGAGLLPCRHIVHITIQNNVSHIKNMVFKVLKLCEKNKFTSVAFPALGTGTCEHVHTHTCKPCMCADMSCLHTYMLMQTMHIQTRTFGFSITIDRVQNSCLWQSFQLLKKQMELKNKHNNNEKVLFHGTSADSTDQINTKGFNRSYAGRNGAMFGNGSYFAVDPAYSAQNYAQPDNQGHKRMYQARVLVGDFTQGSSGMIIPPSKSGQSADLYDSVTDNINSPTMFVVFNDTQAYPEYLITFT</sequence>
<dbReference type="InterPro" id="IPR052056">
    <property type="entry name" value="Mono-ARTD/PARP"/>
</dbReference>
<dbReference type="Bgee" id="ENSORLG00000017404">
    <property type="expression patterns" value="Expressed in intestine and 12 other cell types or tissues"/>
</dbReference>
<dbReference type="Pfam" id="PF01661">
    <property type="entry name" value="Macro"/>
    <property type="match status" value="1"/>
</dbReference>
<dbReference type="PROSITE" id="PS51059">
    <property type="entry name" value="PARP_CATALYTIC"/>
    <property type="match status" value="1"/>
</dbReference>
<feature type="domain" description="Macro" evidence="9">
    <location>
        <begin position="29"/>
        <end position="187"/>
    </location>
</feature>
<dbReference type="InterPro" id="IPR012317">
    <property type="entry name" value="Poly(ADP-ribose)pol_cat_dom"/>
</dbReference>
<evidence type="ECO:0000259" key="8">
    <source>
        <dbReference type="PROSITE" id="PS51059"/>
    </source>
</evidence>
<accession>A0A3B3IP01</accession>
<dbReference type="PROSITE" id="PS51154">
    <property type="entry name" value="MACRO"/>
    <property type="match status" value="1"/>
</dbReference>
<evidence type="ECO:0000313" key="11">
    <source>
        <dbReference type="Proteomes" id="UP000001038"/>
    </source>
</evidence>
<dbReference type="Ensembl" id="ENSORLT00000033683.1">
    <property type="protein sequence ID" value="ENSORLP00000045676.1"/>
    <property type="gene ID" value="ENSORLG00000017404.2"/>
</dbReference>
<dbReference type="FunFam" id="3.90.228.10:FF:000008">
    <property type="entry name" value="Poly [ADP-ribose] polymerase"/>
    <property type="match status" value="1"/>
</dbReference>
<dbReference type="PANTHER" id="PTHR14453:SF106">
    <property type="entry name" value="POLY [ADP-RIBOSE] POLYMERASE"/>
    <property type="match status" value="1"/>
</dbReference>
<evidence type="ECO:0000256" key="4">
    <source>
        <dbReference type="ARBA" id="ARBA00023027"/>
    </source>
</evidence>
<dbReference type="EC" id="2.4.2.-" evidence="7"/>
<evidence type="ECO:0000259" key="9">
    <source>
        <dbReference type="PROSITE" id="PS51154"/>
    </source>
</evidence>
<evidence type="ECO:0000256" key="5">
    <source>
        <dbReference type="ARBA" id="ARBA00023242"/>
    </source>
</evidence>
<keyword evidence="4 7" id="KW-0520">NAD</keyword>
<dbReference type="SMART" id="SM00506">
    <property type="entry name" value="A1pp"/>
    <property type="match status" value="1"/>
</dbReference>
<keyword evidence="3 7" id="KW-0808">Transferase</keyword>
<keyword evidence="5" id="KW-0539">Nucleus</keyword>
<reference evidence="10" key="3">
    <citation type="submission" date="2025-09" db="UniProtKB">
        <authorList>
            <consortium name="Ensembl"/>
        </authorList>
    </citation>
    <scope>IDENTIFICATION</scope>
    <source>
        <strain evidence="10">Hd-rR</strain>
    </source>
</reference>
<dbReference type="Gene3D" id="3.40.220.10">
    <property type="entry name" value="Leucine Aminopeptidase, subunit E, domain 1"/>
    <property type="match status" value="1"/>
</dbReference>
<protein>
    <recommendedName>
        <fullName evidence="7">Poly [ADP-ribose] polymerase</fullName>
        <shortName evidence="7">PARP</shortName>
        <ecNumber evidence="7">2.4.2.-</ecNumber>
    </recommendedName>
</protein>
<organism evidence="10 11">
    <name type="scientific">Oryzias latipes</name>
    <name type="common">Japanese rice fish</name>
    <name type="synonym">Japanese killifish</name>
    <dbReference type="NCBI Taxonomy" id="8090"/>
    <lineage>
        <taxon>Eukaryota</taxon>
        <taxon>Metazoa</taxon>
        <taxon>Chordata</taxon>
        <taxon>Craniata</taxon>
        <taxon>Vertebrata</taxon>
        <taxon>Euteleostomi</taxon>
        <taxon>Actinopterygii</taxon>
        <taxon>Neopterygii</taxon>
        <taxon>Teleostei</taxon>
        <taxon>Neoteleostei</taxon>
        <taxon>Acanthomorphata</taxon>
        <taxon>Ovalentaria</taxon>
        <taxon>Atherinomorphae</taxon>
        <taxon>Beloniformes</taxon>
        <taxon>Adrianichthyidae</taxon>
        <taxon>Oryziinae</taxon>
        <taxon>Oryzias</taxon>
    </lineage>
</organism>
<comment type="subcellular location">
    <subcellularLocation>
        <location evidence="1">Nucleus</location>
    </subcellularLocation>
</comment>